<dbReference type="Gene3D" id="3.30.470.10">
    <property type="match status" value="1"/>
</dbReference>
<reference evidence="2 3" key="1">
    <citation type="submission" date="2024-03" db="EMBL/GenBank/DDBJ databases">
        <authorList>
            <person name="Brejova B."/>
        </authorList>
    </citation>
    <scope>NUCLEOTIDE SEQUENCE [LARGE SCALE GENOMIC DNA]</scope>
    <source>
        <strain evidence="2 3">CBS 14171</strain>
    </source>
</reference>
<evidence type="ECO:0008006" key="4">
    <source>
        <dbReference type="Google" id="ProtNLM"/>
    </source>
</evidence>
<dbReference type="InterPro" id="IPR036038">
    <property type="entry name" value="Aminotransferase-like"/>
</dbReference>
<dbReference type="InterPro" id="IPR001544">
    <property type="entry name" value="Aminotrans_IV"/>
</dbReference>
<dbReference type="Pfam" id="PF01063">
    <property type="entry name" value="Aminotran_4"/>
    <property type="match status" value="1"/>
</dbReference>
<keyword evidence="3" id="KW-1185">Reference proteome</keyword>
<dbReference type="Gene3D" id="3.20.10.10">
    <property type="entry name" value="D-amino Acid Aminotransferase, subunit A, domain 2"/>
    <property type="match status" value="1"/>
</dbReference>
<proteinExistence type="inferred from homology"/>
<dbReference type="RefSeq" id="XP_066831353.1">
    <property type="nucleotide sequence ID" value="XM_066974634.1"/>
</dbReference>
<comment type="similarity">
    <text evidence="1">Belongs to the class-IV pyridoxal-phosphate-dependent aminotransferase family.</text>
</comment>
<name>A0ABP0ZSW0_9ASCO</name>
<protein>
    <recommendedName>
        <fullName evidence="4">Aminodeoxychorismate lyase</fullName>
    </recommendedName>
</protein>
<evidence type="ECO:0000313" key="3">
    <source>
        <dbReference type="Proteomes" id="UP001497383"/>
    </source>
</evidence>
<dbReference type="Proteomes" id="UP001497383">
    <property type="component" value="Chromosome 5"/>
</dbReference>
<dbReference type="InterPro" id="IPR043131">
    <property type="entry name" value="BCAT-like_N"/>
</dbReference>
<dbReference type="InterPro" id="IPR050571">
    <property type="entry name" value="Class-IV_PLP-Dep_Aminotrnsfr"/>
</dbReference>
<dbReference type="EMBL" id="OZ022409">
    <property type="protein sequence ID" value="CAK9440315.1"/>
    <property type="molecule type" value="Genomic_DNA"/>
</dbReference>
<dbReference type="GeneID" id="92209611"/>
<dbReference type="PANTHER" id="PTHR42743:SF11">
    <property type="entry name" value="AMINODEOXYCHORISMATE LYASE"/>
    <property type="match status" value="1"/>
</dbReference>
<sequence length="307" mass="34720">MRLANTMPSKLDGNLCDIYSDYMVRHFPSLGPDPTSDFQVLATIRYDPNLSEITPLSYEDITRQNFFLLEEHVARLNFTFEFFHNLYGTAMDFEVTQEILWKQLVESLRSSGKIVFMPYKIRGLFKLDGSAVLEIHDTTNRLNLLGPLYPKAGVNFGVNVDIGGLEYLHNFGTSDGAEDIVWDVYLNKNSTLMSPFTSFKTTKRDVYNTARAILPGLNPGIEEVLLFNTQDQLMEGSISNVAIQRKSDKRWITPLLSSGCLCGVTRHFLLRRNLIEEELITMNQLEVGMDVLLFNGVMGVVKGKIVG</sequence>
<evidence type="ECO:0000313" key="2">
    <source>
        <dbReference type="EMBL" id="CAK9440315.1"/>
    </source>
</evidence>
<dbReference type="InterPro" id="IPR043132">
    <property type="entry name" value="BCAT-like_C"/>
</dbReference>
<dbReference type="SUPFAM" id="SSF56752">
    <property type="entry name" value="D-aminoacid aminotransferase-like PLP-dependent enzymes"/>
    <property type="match status" value="1"/>
</dbReference>
<organism evidence="2 3">
    <name type="scientific">Lodderomyces beijingensis</name>
    <dbReference type="NCBI Taxonomy" id="1775926"/>
    <lineage>
        <taxon>Eukaryota</taxon>
        <taxon>Fungi</taxon>
        <taxon>Dikarya</taxon>
        <taxon>Ascomycota</taxon>
        <taxon>Saccharomycotina</taxon>
        <taxon>Pichiomycetes</taxon>
        <taxon>Debaryomycetaceae</taxon>
        <taxon>Candida/Lodderomyces clade</taxon>
        <taxon>Lodderomyces</taxon>
    </lineage>
</organism>
<evidence type="ECO:0000256" key="1">
    <source>
        <dbReference type="ARBA" id="ARBA00009320"/>
    </source>
</evidence>
<dbReference type="PANTHER" id="PTHR42743">
    <property type="entry name" value="AMINO-ACID AMINOTRANSFERASE"/>
    <property type="match status" value="1"/>
</dbReference>
<accession>A0ABP0ZSW0</accession>
<gene>
    <name evidence="2" type="ORF">LODBEIA_P44150</name>
</gene>